<accession>A0AAX2RKE4</accession>
<dbReference type="Proteomes" id="UP000298234">
    <property type="component" value="Unassembled WGS sequence"/>
</dbReference>
<evidence type="ECO:0000313" key="2">
    <source>
        <dbReference type="Proteomes" id="UP000298234"/>
    </source>
</evidence>
<sequence length="61" mass="6949">MKKLDEALELLGIERARQPHQQHVLLMAIQSFAMLVCDEELERACEEKMAQIRAAIAANDQ</sequence>
<gene>
    <name evidence="1" type="ORF">E3D37_26475</name>
</gene>
<organism evidence="1 2">
    <name type="scientific">Burkholderia cepacia</name>
    <name type="common">Pseudomonas cepacia</name>
    <dbReference type="NCBI Taxonomy" id="292"/>
    <lineage>
        <taxon>Bacteria</taxon>
        <taxon>Pseudomonadati</taxon>
        <taxon>Pseudomonadota</taxon>
        <taxon>Betaproteobacteria</taxon>
        <taxon>Burkholderiales</taxon>
        <taxon>Burkholderiaceae</taxon>
        <taxon>Burkholderia</taxon>
        <taxon>Burkholderia cepacia complex</taxon>
    </lineage>
</organism>
<reference evidence="1 2" key="1">
    <citation type="submission" date="2019-03" db="EMBL/GenBank/DDBJ databases">
        <title>Burkholderia cepacia outbreak.</title>
        <authorList>
            <person name="Farzana R."/>
            <person name="Walsh T.R."/>
        </authorList>
    </citation>
    <scope>NUCLEOTIDE SEQUENCE [LARGE SCALE GENOMIC DNA]</scope>
    <source>
        <strain evidence="2">d13</strain>
    </source>
</reference>
<name>A0AAX2RKE4_BURCE</name>
<proteinExistence type="predicted"/>
<evidence type="ECO:0000313" key="1">
    <source>
        <dbReference type="EMBL" id="TEU41569.1"/>
    </source>
</evidence>
<protein>
    <submittedName>
        <fullName evidence="1">Uncharacterized protein</fullName>
    </submittedName>
</protein>
<dbReference type="RefSeq" id="WP_134256787.1">
    <property type="nucleotide sequence ID" value="NZ_SNSG01000032.1"/>
</dbReference>
<dbReference type="EMBL" id="SNSQ01000035">
    <property type="protein sequence ID" value="TEU41569.1"/>
    <property type="molecule type" value="Genomic_DNA"/>
</dbReference>
<dbReference type="AlphaFoldDB" id="A0AAX2RKE4"/>
<comment type="caution">
    <text evidence="1">The sequence shown here is derived from an EMBL/GenBank/DDBJ whole genome shotgun (WGS) entry which is preliminary data.</text>
</comment>